<dbReference type="AlphaFoldDB" id="A0A1B1MEP5"/>
<accession>A0A1B1MEP5</accession>
<organism evidence="2 3">
    <name type="scientific">Streptomyces lincolnensis</name>
    <dbReference type="NCBI Taxonomy" id="1915"/>
    <lineage>
        <taxon>Bacteria</taxon>
        <taxon>Bacillati</taxon>
        <taxon>Actinomycetota</taxon>
        <taxon>Actinomycetes</taxon>
        <taxon>Kitasatosporales</taxon>
        <taxon>Streptomycetaceae</taxon>
        <taxon>Streptomyces</taxon>
    </lineage>
</organism>
<keyword evidence="3" id="KW-1185">Reference proteome</keyword>
<gene>
    <name evidence="2" type="ORF">SLINC_4876</name>
</gene>
<dbReference type="Proteomes" id="UP000092598">
    <property type="component" value="Chromosome"/>
</dbReference>
<dbReference type="EMBL" id="CP016438">
    <property type="protein sequence ID" value="ANS67100.1"/>
    <property type="molecule type" value="Genomic_DNA"/>
</dbReference>
<proteinExistence type="predicted"/>
<dbReference type="STRING" id="1915.SLINC_4876"/>
<evidence type="ECO:0000313" key="2">
    <source>
        <dbReference type="EMBL" id="ANS67100.1"/>
    </source>
</evidence>
<feature type="region of interest" description="Disordered" evidence="1">
    <location>
        <begin position="1"/>
        <end position="61"/>
    </location>
</feature>
<dbReference type="KEGG" id="sls:SLINC_4876"/>
<name>A0A1B1MEP5_STRLN</name>
<reference evidence="2 3" key="1">
    <citation type="submission" date="2016-07" db="EMBL/GenBank/DDBJ databases">
        <title>Enhancement of antibiotic productionsby engineered nitrateutilization in actinobacteria.</title>
        <authorList>
            <person name="Meng S.C."/>
        </authorList>
    </citation>
    <scope>NUCLEOTIDE SEQUENCE [LARGE SCALE GENOMIC DNA]</scope>
    <source>
        <strain evidence="2 3">NRRL 2936</strain>
    </source>
</reference>
<sequence length="191" mass="20424">MAKGRRPRRPTGSRKPAAVESAPVPRPGGTSPASDEQAPVRTPTAGPAAETAPPSASPLRLDGIDPQALVILASLRIVDRRLVLSGREVTELAPAVAEWLTQGMGPEEITNFLTNDLPSHFRSRPARVLAYRLREIPVPTPTDPSGPPPARSAVLPWQTCDGCERAFRAVEPSLCRDCSLDNGGDHHRRAA</sequence>
<feature type="compositionally biased region" description="Basic residues" evidence="1">
    <location>
        <begin position="1"/>
        <end position="12"/>
    </location>
</feature>
<evidence type="ECO:0000256" key="1">
    <source>
        <dbReference type="SAM" id="MobiDB-lite"/>
    </source>
</evidence>
<dbReference type="RefSeq" id="WP_375141486.1">
    <property type="nucleotide sequence ID" value="NZ_CP016438.1"/>
</dbReference>
<evidence type="ECO:0000313" key="3">
    <source>
        <dbReference type="Proteomes" id="UP000092598"/>
    </source>
</evidence>
<protein>
    <submittedName>
        <fullName evidence="2">Uncharacterized protein</fullName>
    </submittedName>
</protein>
<feature type="compositionally biased region" description="Low complexity" evidence="1">
    <location>
        <begin position="42"/>
        <end position="58"/>
    </location>
</feature>